<keyword evidence="3" id="KW-0217">Developmental protein</keyword>
<dbReference type="EMBL" id="OU900106">
    <property type="protein sequence ID" value="CAG9857343.1"/>
    <property type="molecule type" value="Genomic_DNA"/>
</dbReference>
<organism evidence="19 20">
    <name type="scientific">Phyllotreta striolata</name>
    <name type="common">Striped flea beetle</name>
    <name type="synonym">Crioceris striolata</name>
    <dbReference type="NCBI Taxonomy" id="444603"/>
    <lineage>
        <taxon>Eukaryota</taxon>
        <taxon>Metazoa</taxon>
        <taxon>Ecdysozoa</taxon>
        <taxon>Arthropoda</taxon>
        <taxon>Hexapoda</taxon>
        <taxon>Insecta</taxon>
        <taxon>Pterygota</taxon>
        <taxon>Neoptera</taxon>
        <taxon>Endopterygota</taxon>
        <taxon>Coleoptera</taxon>
        <taxon>Polyphaga</taxon>
        <taxon>Cucujiformia</taxon>
        <taxon>Chrysomeloidea</taxon>
        <taxon>Chrysomelidae</taxon>
        <taxon>Galerucinae</taxon>
        <taxon>Alticini</taxon>
        <taxon>Phyllotreta</taxon>
    </lineage>
</organism>
<evidence type="ECO:0000256" key="16">
    <source>
        <dbReference type="SAM" id="MobiDB-lite"/>
    </source>
</evidence>
<feature type="domain" description="C2H2-type" evidence="17">
    <location>
        <begin position="347"/>
        <end position="374"/>
    </location>
</feature>
<dbReference type="GO" id="GO:0005634">
    <property type="term" value="C:nucleus"/>
    <property type="evidence" value="ECO:0007669"/>
    <property type="project" value="UniProtKB-SubCell"/>
</dbReference>
<evidence type="ECO:0000256" key="1">
    <source>
        <dbReference type="ARBA" id="ARBA00004123"/>
    </source>
</evidence>
<dbReference type="AlphaFoldDB" id="A0A9N9TFB1"/>
<comment type="function">
    <text evidence="13">Krueppel is a gap class segmentation protein.</text>
</comment>
<dbReference type="FunFam" id="3.30.160.60:FF:000744">
    <property type="entry name" value="zinc finger E-box-binding homeobox 1"/>
    <property type="match status" value="1"/>
</dbReference>
<dbReference type="Gene3D" id="3.30.160.60">
    <property type="entry name" value="Classic Zinc Finger"/>
    <property type="match status" value="8"/>
</dbReference>
<keyword evidence="8" id="KW-0805">Transcription regulation</keyword>
<dbReference type="GO" id="GO:0008270">
    <property type="term" value="F:zinc ion binding"/>
    <property type="evidence" value="ECO:0007669"/>
    <property type="project" value="UniProtKB-UniRule"/>
</dbReference>
<protein>
    <recommendedName>
        <fullName evidence="12">Protein krueppel</fullName>
    </recommendedName>
</protein>
<dbReference type="OrthoDB" id="4748970at2759"/>
<dbReference type="SMART" id="SM00355">
    <property type="entry name" value="ZnF_C2H2"/>
    <property type="match status" value="10"/>
</dbReference>
<feature type="binding site" evidence="15">
    <location>
        <position position="21"/>
    </location>
    <ligand>
        <name>Zn(2+)</name>
        <dbReference type="ChEBI" id="CHEBI:29105"/>
    </ligand>
</feature>
<evidence type="ECO:0000256" key="13">
    <source>
        <dbReference type="ARBA" id="ARBA00053345"/>
    </source>
</evidence>
<keyword evidence="9" id="KW-0238">DNA-binding</keyword>
<evidence type="ECO:0000259" key="17">
    <source>
        <dbReference type="PROSITE" id="PS50157"/>
    </source>
</evidence>
<dbReference type="SMART" id="SM00868">
    <property type="entry name" value="zf-AD"/>
    <property type="match status" value="1"/>
</dbReference>
<evidence type="ECO:0000259" key="18">
    <source>
        <dbReference type="PROSITE" id="PS51915"/>
    </source>
</evidence>
<evidence type="ECO:0000256" key="15">
    <source>
        <dbReference type="PROSITE-ProRule" id="PRU01263"/>
    </source>
</evidence>
<feature type="domain" description="C2H2-type" evidence="17">
    <location>
        <begin position="476"/>
        <end position="500"/>
    </location>
</feature>
<evidence type="ECO:0000256" key="14">
    <source>
        <dbReference type="PROSITE-ProRule" id="PRU00042"/>
    </source>
</evidence>
<dbReference type="GO" id="GO:0035282">
    <property type="term" value="P:segmentation"/>
    <property type="evidence" value="ECO:0007669"/>
    <property type="project" value="UniProtKB-KW"/>
</dbReference>
<proteinExistence type="inferred from homology"/>
<feature type="domain" description="C2H2-type" evidence="17">
    <location>
        <begin position="193"/>
        <end position="220"/>
    </location>
</feature>
<feature type="region of interest" description="Disordered" evidence="16">
    <location>
        <begin position="159"/>
        <end position="178"/>
    </location>
</feature>
<feature type="domain" description="C2H2-type" evidence="17">
    <location>
        <begin position="375"/>
        <end position="403"/>
    </location>
</feature>
<dbReference type="Pfam" id="PF00096">
    <property type="entry name" value="zf-C2H2"/>
    <property type="match status" value="7"/>
</dbReference>
<evidence type="ECO:0000256" key="4">
    <source>
        <dbReference type="ARBA" id="ARBA00022723"/>
    </source>
</evidence>
<dbReference type="Pfam" id="PF13912">
    <property type="entry name" value="zf-C2H2_6"/>
    <property type="match status" value="1"/>
</dbReference>
<feature type="binding site" evidence="15">
    <location>
        <position position="24"/>
    </location>
    <ligand>
        <name>Zn(2+)</name>
        <dbReference type="ChEBI" id="CHEBI:29105"/>
    </ligand>
</feature>
<evidence type="ECO:0000256" key="2">
    <source>
        <dbReference type="ARBA" id="ARBA00006991"/>
    </source>
</evidence>
<feature type="domain" description="C2H2-type" evidence="17">
    <location>
        <begin position="221"/>
        <end position="248"/>
    </location>
</feature>
<feature type="domain" description="C2H2-type" evidence="17">
    <location>
        <begin position="249"/>
        <end position="277"/>
    </location>
</feature>
<dbReference type="FunFam" id="3.30.160.60:FF:000446">
    <property type="entry name" value="Zinc finger protein"/>
    <property type="match status" value="1"/>
</dbReference>
<feature type="domain" description="ZAD" evidence="18">
    <location>
        <begin position="19"/>
        <end position="87"/>
    </location>
</feature>
<evidence type="ECO:0000313" key="19">
    <source>
        <dbReference type="EMBL" id="CAG9857343.1"/>
    </source>
</evidence>
<keyword evidence="3" id="KW-0302">Gap protein</keyword>
<dbReference type="FunFam" id="3.30.160.60:FF:000508">
    <property type="entry name" value="Myeloid zinc finger 1"/>
    <property type="match status" value="1"/>
</dbReference>
<dbReference type="FunFam" id="3.30.160.60:FF:000100">
    <property type="entry name" value="Zinc finger 45-like"/>
    <property type="match status" value="1"/>
</dbReference>
<evidence type="ECO:0000313" key="20">
    <source>
        <dbReference type="Proteomes" id="UP001153712"/>
    </source>
</evidence>
<feature type="domain" description="C2H2-type" evidence="17">
    <location>
        <begin position="447"/>
        <end position="475"/>
    </location>
</feature>
<dbReference type="PROSITE" id="PS50157">
    <property type="entry name" value="ZINC_FINGER_C2H2_2"/>
    <property type="match status" value="9"/>
</dbReference>
<keyword evidence="10" id="KW-0804">Transcription</keyword>
<feature type="binding site" evidence="15">
    <location>
        <position position="63"/>
    </location>
    <ligand>
        <name>Zn(2+)</name>
        <dbReference type="ChEBI" id="CHEBI:29105"/>
    </ligand>
</feature>
<dbReference type="GO" id="GO:0003677">
    <property type="term" value="F:DNA binding"/>
    <property type="evidence" value="ECO:0007669"/>
    <property type="project" value="UniProtKB-KW"/>
</dbReference>
<dbReference type="PANTHER" id="PTHR24377">
    <property type="entry name" value="IP01015P-RELATED"/>
    <property type="match status" value="1"/>
</dbReference>
<gene>
    <name evidence="19" type="ORF">PHYEVI_LOCUS3748</name>
</gene>
<sequence length="516" mass="59090">MEAPTPKNIVIVRTYDFSKICRICLLPNVLLPLEATYIDIFERITNLKLDNDRKMPGNICEVCVKVLEDIEQFIRISTYKHDLLLRITNSRTAVNNKIHKSRTAEINESSLEQSSDTKDDLLLKINNPETAGIDELSLEQSSDSKDGLLLKINNPETAGNDELSLGQSSDHKVDDEGNNKSKVAVKVKKVKNTSCTECNRTFRCTTTLARHMRTHTGDKPYKCSYCDKTFAIPGSLKTHTRIHTGITPYVCTICNKRYTSISGLKKHKIKMHLDADEADRITNTNKSAKIKCQYCEKLVNPQGYGTHLRVHKEKKIKIFVCQYCSKTFSRQSRLDRHVRIHTGERPFVCTTCGKSFRQDTDLSRHVDSHSDKKNYQCQHCGKMYYTKPSLYTHIITSHFPKRKYKTNTTSYTKRYRRNVLCTICGKSFSSMGSLKVHGRLHDGEYPFACTACDKRYTNGSNLKRHIARNHGTGKHHVCLECDKSFYERSDLNRHVKNLHSDTIRYEVLTGSKDSLA</sequence>
<evidence type="ECO:0000256" key="11">
    <source>
        <dbReference type="ARBA" id="ARBA00023242"/>
    </source>
</evidence>
<dbReference type="FunFam" id="3.30.160.60:FF:001954">
    <property type="entry name" value="Zinc finger protein 787"/>
    <property type="match status" value="1"/>
</dbReference>
<dbReference type="SUPFAM" id="SSF57667">
    <property type="entry name" value="beta-beta-alpha zinc fingers"/>
    <property type="match status" value="6"/>
</dbReference>
<name>A0A9N9TFB1_PHYSR</name>
<evidence type="ECO:0000256" key="12">
    <source>
        <dbReference type="ARBA" id="ARBA00023843"/>
    </source>
</evidence>
<dbReference type="InterPro" id="IPR013087">
    <property type="entry name" value="Znf_C2H2_type"/>
</dbReference>
<reference evidence="19" key="1">
    <citation type="submission" date="2022-01" db="EMBL/GenBank/DDBJ databases">
        <authorList>
            <person name="King R."/>
        </authorList>
    </citation>
    <scope>NUCLEOTIDE SEQUENCE</scope>
</reference>
<evidence type="ECO:0000256" key="8">
    <source>
        <dbReference type="ARBA" id="ARBA00023015"/>
    </source>
</evidence>
<comment type="subcellular location">
    <subcellularLocation>
        <location evidence="1">Nucleus</location>
    </subcellularLocation>
</comment>
<keyword evidence="11" id="KW-0539">Nucleus</keyword>
<dbReference type="PROSITE" id="PS00028">
    <property type="entry name" value="ZINC_FINGER_C2H2_1"/>
    <property type="match status" value="9"/>
</dbReference>
<dbReference type="Proteomes" id="UP001153712">
    <property type="component" value="Chromosome 13"/>
</dbReference>
<feature type="domain" description="C2H2-type" evidence="17">
    <location>
        <begin position="319"/>
        <end position="346"/>
    </location>
</feature>
<keyword evidence="6 14" id="KW-0863">Zinc-finger</keyword>
<dbReference type="InterPro" id="IPR036236">
    <property type="entry name" value="Znf_C2H2_sf"/>
</dbReference>
<keyword evidence="4 15" id="KW-0479">Metal-binding</keyword>
<dbReference type="PROSITE" id="PS51915">
    <property type="entry name" value="ZAD"/>
    <property type="match status" value="1"/>
</dbReference>
<keyword evidence="5" id="KW-0677">Repeat</keyword>
<feature type="domain" description="C2H2-type" evidence="17">
    <location>
        <begin position="419"/>
        <end position="446"/>
    </location>
</feature>
<dbReference type="InterPro" id="IPR050826">
    <property type="entry name" value="Krueppel_C2H2_ZnFinger"/>
</dbReference>
<evidence type="ECO:0000256" key="6">
    <source>
        <dbReference type="ARBA" id="ARBA00022771"/>
    </source>
</evidence>
<evidence type="ECO:0000256" key="5">
    <source>
        <dbReference type="ARBA" id="ARBA00022737"/>
    </source>
</evidence>
<accession>A0A9N9TFB1</accession>
<feature type="binding site" evidence="15">
    <location>
        <position position="60"/>
    </location>
    <ligand>
        <name>Zn(2+)</name>
        <dbReference type="ChEBI" id="CHEBI:29105"/>
    </ligand>
</feature>
<dbReference type="SUPFAM" id="SSF57716">
    <property type="entry name" value="Glucocorticoid receptor-like (DNA-binding domain)"/>
    <property type="match status" value="1"/>
</dbReference>
<evidence type="ECO:0000256" key="3">
    <source>
        <dbReference type="ARBA" id="ARBA00022492"/>
    </source>
</evidence>
<dbReference type="GO" id="GO:0042802">
    <property type="term" value="F:identical protein binding"/>
    <property type="evidence" value="ECO:0007669"/>
    <property type="project" value="UniProtKB-ARBA"/>
</dbReference>
<evidence type="ECO:0000256" key="7">
    <source>
        <dbReference type="ARBA" id="ARBA00022833"/>
    </source>
</evidence>
<comment type="similarity">
    <text evidence="2">Belongs to the krueppel C2H2-type zinc-finger protein family.</text>
</comment>
<keyword evidence="7 15" id="KW-0862">Zinc</keyword>
<evidence type="ECO:0000256" key="9">
    <source>
        <dbReference type="ARBA" id="ARBA00023125"/>
    </source>
</evidence>
<keyword evidence="20" id="KW-1185">Reference proteome</keyword>
<evidence type="ECO:0000256" key="10">
    <source>
        <dbReference type="ARBA" id="ARBA00023163"/>
    </source>
</evidence>
<dbReference type="GO" id="GO:0010468">
    <property type="term" value="P:regulation of gene expression"/>
    <property type="evidence" value="ECO:0007669"/>
    <property type="project" value="UniProtKB-ARBA"/>
</dbReference>
<feature type="compositionally biased region" description="Basic and acidic residues" evidence="16">
    <location>
        <begin position="169"/>
        <end position="178"/>
    </location>
</feature>
<dbReference type="InterPro" id="IPR012934">
    <property type="entry name" value="Znf_AD"/>
</dbReference>